<reference evidence="1" key="1">
    <citation type="journal article" date="2020" name="New Phytol.">
        <title>Comparative genomics reveals dynamic genome evolution in host specialist ectomycorrhizal fungi.</title>
        <authorList>
            <person name="Lofgren L.A."/>
            <person name="Nguyen N.H."/>
            <person name="Vilgalys R."/>
            <person name="Ruytinx J."/>
            <person name="Liao H.L."/>
            <person name="Branco S."/>
            <person name="Kuo A."/>
            <person name="LaButti K."/>
            <person name="Lipzen A."/>
            <person name="Andreopoulos W."/>
            <person name="Pangilinan J."/>
            <person name="Riley R."/>
            <person name="Hundley H."/>
            <person name="Na H."/>
            <person name="Barry K."/>
            <person name="Grigoriev I.V."/>
            <person name="Stajich J.E."/>
            <person name="Kennedy P.G."/>
        </authorList>
    </citation>
    <scope>NUCLEOTIDE SEQUENCE</scope>
    <source>
        <strain evidence="1">MN1</strain>
    </source>
</reference>
<organism evidence="1 2">
    <name type="scientific">Suillus subaureus</name>
    <dbReference type="NCBI Taxonomy" id="48587"/>
    <lineage>
        <taxon>Eukaryota</taxon>
        <taxon>Fungi</taxon>
        <taxon>Dikarya</taxon>
        <taxon>Basidiomycota</taxon>
        <taxon>Agaricomycotina</taxon>
        <taxon>Agaricomycetes</taxon>
        <taxon>Agaricomycetidae</taxon>
        <taxon>Boletales</taxon>
        <taxon>Suillineae</taxon>
        <taxon>Suillaceae</taxon>
        <taxon>Suillus</taxon>
    </lineage>
</organism>
<proteinExistence type="predicted"/>
<name>A0A9P7JE90_9AGAM</name>
<evidence type="ECO:0000313" key="2">
    <source>
        <dbReference type="Proteomes" id="UP000807769"/>
    </source>
</evidence>
<dbReference type="OrthoDB" id="2757667at2759"/>
<evidence type="ECO:0000313" key="1">
    <source>
        <dbReference type="EMBL" id="KAG1817195.1"/>
    </source>
</evidence>
<accession>A0A9P7JE90</accession>
<keyword evidence="2" id="KW-1185">Reference proteome</keyword>
<gene>
    <name evidence="1" type="ORF">BJ212DRAFT_1299354</name>
</gene>
<dbReference type="EMBL" id="JABBWG010000014">
    <property type="protein sequence ID" value="KAG1817195.1"/>
    <property type="molecule type" value="Genomic_DNA"/>
</dbReference>
<comment type="caution">
    <text evidence="1">The sequence shown here is derived from an EMBL/GenBank/DDBJ whole genome shotgun (WGS) entry which is preliminary data.</text>
</comment>
<dbReference type="GeneID" id="64626873"/>
<sequence>MWPTYFEQGREHPMGFDGKAKYLFPWLLSTSQLHGSSILSNEISMSHHQDKRKPMKWRNAGLWGSMADFLYANQAYKYVFTSPSLVDRELKATQSGNAHLHSMISVTIASIAYITTQALI</sequence>
<dbReference type="AlphaFoldDB" id="A0A9P7JE90"/>
<dbReference type="Pfam" id="PF20414">
    <property type="entry name" value="DUF6698"/>
    <property type="match status" value="1"/>
</dbReference>
<dbReference type="RefSeq" id="XP_041193614.1">
    <property type="nucleotide sequence ID" value="XM_041332856.1"/>
</dbReference>
<dbReference type="InterPro" id="IPR046521">
    <property type="entry name" value="DUF6698"/>
</dbReference>
<dbReference type="Proteomes" id="UP000807769">
    <property type="component" value="Unassembled WGS sequence"/>
</dbReference>
<protein>
    <submittedName>
        <fullName evidence="1">Uncharacterized protein</fullName>
    </submittedName>
</protein>